<dbReference type="InterPro" id="IPR027417">
    <property type="entry name" value="P-loop_NTPase"/>
</dbReference>
<evidence type="ECO:0000313" key="5">
    <source>
        <dbReference type="Proteomes" id="UP000271374"/>
    </source>
</evidence>
<dbReference type="Proteomes" id="UP000271374">
    <property type="component" value="Unassembled WGS sequence"/>
</dbReference>
<sequence>MTEFEVPVLSVKNLNKQFGLGCPHCKNGESETLVKNYCQVCGTVYACRDVSFDVFPGEVLGIVGESGSGKSTLMQCLYFDQDVTDGEAFVSAYENGEKNLFQESSQQQRYIRNHIMGKVYQNPLLGLRMNFSSIGNIAEKLIAAGSNHVGMMEGRGTELLNKVNIPVHRRKEAPKKFSGGMQQRVQIAKALSNNPPLLLLDEVTTGLDLSVQASVLDLIKSLQRELNISIVLVSHDLGVIRMLADRTLVMLEGKVIEEGLTDQILEDPQHPYTQQLVHSLL</sequence>
<dbReference type="PROSITE" id="PS50893">
    <property type="entry name" value="ABC_TRANSPORTER_2"/>
    <property type="match status" value="1"/>
</dbReference>
<dbReference type="InterPro" id="IPR003439">
    <property type="entry name" value="ABC_transporter-like_ATP-bd"/>
</dbReference>
<reference evidence="4 5" key="1">
    <citation type="submission" date="2018-12" db="EMBL/GenBank/DDBJ databases">
        <title>Bacillus yapensis draft genome sequence.</title>
        <authorList>
            <person name="Yu L."/>
            <person name="Xu X."/>
            <person name="Tang X."/>
        </authorList>
    </citation>
    <scope>NUCLEOTIDE SEQUENCE [LARGE SCALE GENOMIC DNA]</scope>
    <source>
        <strain evidence="4 5">XXST-01</strain>
    </source>
</reference>
<dbReference type="InterPro" id="IPR017871">
    <property type="entry name" value="ABC_transporter-like_CS"/>
</dbReference>
<keyword evidence="2 4" id="KW-0067">ATP-binding</keyword>
<proteinExistence type="predicted"/>
<keyword evidence="5" id="KW-1185">Reference proteome</keyword>
<dbReference type="GO" id="GO:0016887">
    <property type="term" value="F:ATP hydrolysis activity"/>
    <property type="evidence" value="ECO:0007669"/>
    <property type="project" value="InterPro"/>
</dbReference>
<dbReference type="SMART" id="SM00382">
    <property type="entry name" value="AAA"/>
    <property type="match status" value="1"/>
</dbReference>
<protein>
    <submittedName>
        <fullName evidence="4">ATP-binding cassette domain-containing protein</fullName>
    </submittedName>
</protein>
<dbReference type="PANTHER" id="PTHR42764">
    <property type="entry name" value="PHOSPHONATES UTILIZATION ATP-BINDING PROTEIN PHNK-RELATED"/>
    <property type="match status" value="1"/>
</dbReference>
<dbReference type="InterPro" id="IPR012700">
    <property type="entry name" value="PhnK"/>
</dbReference>
<dbReference type="EMBL" id="RXNT01000013">
    <property type="protein sequence ID" value="RTR29143.1"/>
    <property type="molecule type" value="Genomic_DNA"/>
</dbReference>
<gene>
    <name evidence="4" type="ORF">EKG37_15540</name>
</gene>
<evidence type="ECO:0000313" key="4">
    <source>
        <dbReference type="EMBL" id="RTR29143.1"/>
    </source>
</evidence>
<dbReference type="Gene3D" id="3.40.50.300">
    <property type="entry name" value="P-loop containing nucleotide triphosphate hydrolases"/>
    <property type="match status" value="1"/>
</dbReference>
<feature type="domain" description="ABC transporter" evidence="3">
    <location>
        <begin position="28"/>
        <end position="277"/>
    </location>
</feature>
<dbReference type="PIRSF" id="PIRSF037116">
    <property type="entry name" value="CP_lyase_PhnK"/>
    <property type="match status" value="1"/>
</dbReference>
<dbReference type="GO" id="GO:0019700">
    <property type="term" value="P:organic phosphonate catabolic process"/>
    <property type="evidence" value="ECO:0007669"/>
    <property type="project" value="TreeGrafter"/>
</dbReference>
<dbReference type="RefSeq" id="WP_126409691.1">
    <property type="nucleotide sequence ID" value="NZ_RXNT01000013.1"/>
</dbReference>
<accession>A0A3S0L831</accession>
<dbReference type="GO" id="GO:0005524">
    <property type="term" value="F:ATP binding"/>
    <property type="evidence" value="ECO:0007669"/>
    <property type="project" value="UniProtKB-KW"/>
</dbReference>
<dbReference type="AlphaFoldDB" id="A0A3S0L831"/>
<dbReference type="PANTHER" id="PTHR42764:SF1">
    <property type="entry name" value="PHOSPHONATES UTILIZATION ATP-BINDING PROTEIN PHNK-RELATED"/>
    <property type="match status" value="1"/>
</dbReference>
<keyword evidence="1" id="KW-0547">Nucleotide-binding</keyword>
<dbReference type="InterPro" id="IPR003593">
    <property type="entry name" value="AAA+_ATPase"/>
</dbReference>
<evidence type="ECO:0000259" key="3">
    <source>
        <dbReference type="PROSITE" id="PS50893"/>
    </source>
</evidence>
<dbReference type="Pfam" id="PF00005">
    <property type="entry name" value="ABC_tran"/>
    <property type="match status" value="1"/>
</dbReference>
<comment type="caution">
    <text evidence="4">The sequence shown here is derived from an EMBL/GenBank/DDBJ whole genome shotgun (WGS) entry which is preliminary data.</text>
</comment>
<organism evidence="4 5">
    <name type="scientific">Bacillus yapensis</name>
    <dbReference type="NCBI Taxonomy" id="2492960"/>
    <lineage>
        <taxon>Bacteria</taxon>
        <taxon>Bacillati</taxon>
        <taxon>Bacillota</taxon>
        <taxon>Bacilli</taxon>
        <taxon>Bacillales</taxon>
        <taxon>Bacillaceae</taxon>
        <taxon>Bacillus</taxon>
    </lineage>
</organism>
<dbReference type="OrthoDB" id="9779287at2"/>
<evidence type="ECO:0000256" key="1">
    <source>
        <dbReference type="ARBA" id="ARBA00022741"/>
    </source>
</evidence>
<name>A0A3S0L831_9BACI</name>
<dbReference type="SUPFAM" id="SSF52540">
    <property type="entry name" value="P-loop containing nucleoside triphosphate hydrolases"/>
    <property type="match status" value="1"/>
</dbReference>
<evidence type="ECO:0000256" key="2">
    <source>
        <dbReference type="ARBA" id="ARBA00022840"/>
    </source>
</evidence>
<dbReference type="PROSITE" id="PS00211">
    <property type="entry name" value="ABC_TRANSPORTER_1"/>
    <property type="match status" value="1"/>
</dbReference>